<dbReference type="EMBL" id="JAGGKV010000005">
    <property type="protein sequence ID" value="MBP1963208.1"/>
    <property type="molecule type" value="Genomic_DNA"/>
</dbReference>
<dbReference type="PRINTS" id="PR00032">
    <property type="entry name" value="HTHARAC"/>
</dbReference>
<dbReference type="RefSeq" id="WP_167066239.1">
    <property type="nucleotide sequence ID" value="NZ_JAAOZR010000045.1"/>
</dbReference>
<dbReference type="Pfam" id="PF00072">
    <property type="entry name" value="Response_reg"/>
    <property type="match status" value="1"/>
</dbReference>
<gene>
    <name evidence="11" type="ORF">J2Z65_002424</name>
</gene>
<dbReference type="SUPFAM" id="SSF46689">
    <property type="entry name" value="Homeodomain-like"/>
    <property type="match status" value="2"/>
</dbReference>
<evidence type="ECO:0000256" key="5">
    <source>
        <dbReference type="ARBA" id="ARBA00023015"/>
    </source>
</evidence>
<keyword evidence="6" id="KW-0238">DNA-binding</keyword>
<evidence type="ECO:0000256" key="7">
    <source>
        <dbReference type="ARBA" id="ARBA00023163"/>
    </source>
</evidence>
<name>A0ABS4HX49_9BACL</name>
<evidence type="ECO:0000259" key="9">
    <source>
        <dbReference type="PROSITE" id="PS01124"/>
    </source>
</evidence>
<evidence type="ECO:0000256" key="3">
    <source>
        <dbReference type="ARBA" id="ARBA00022553"/>
    </source>
</evidence>
<evidence type="ECO:0000313" key="11">
    <source>
        <dbReference type="EMBL" id="MBP1963208.1"/>
    </source>
</evidence>
<keyword evidence="3 8" id="KW-0597">Phosphoprotein</keyword>
<keyword evidence="12" id="KW-1185">Reference proteome</keyword>
<dbReference type="Gene3D" id="3.40.50.2300">
    <property type="match status" value="1"/>
</dbReference>
<dbReference type="SUPFAM" id="SSF52172">
    <property type="entry name" value="CheY-like"/>
    <property type="match status" value="1"/>
</dbReference>
<dbReference type="Pfam" id="PF12833">
    <property type="entry name" value="HTH_18"/>
    <property type="match status" value="1"/>
</dbReference>
<dbReference type="CDD" id="cd17536">
    <property type="entry name" value="REC_YesN-like"/>
    <property type="match status" value="1"/>
</dbReference>
<keyword evidence="7" id="KW-0804">Transcription</keyword>
<dbReference type="PROSITE" id="PS50110">
    <property type="entry name" value="RESPONSE_REGULATORY"/>
    <property type="match status" value="1"/>
</dbReference>
<dbReference type="InterPro" id="IPR001789">
    <property type="entry name" value="Sig_transdc_resp-reg_receiver"/>
</dbReference>
<dbReference type="InterPro" id="IPR020449">
    <property type="entry name" value="Tscrpt_reg_AraC-type_HTH"/>
</dbReference>
<evidence type="ECO:0000256" key="6">
    <source>
        <dbReference type="ARBA" id="ARBA00023125"/>
    </source>
</evidence>
<comment type="subcellular location">
    <subcellularLocation>
        <location evidence="1">Cytoplasm</location>
    </subcellularLocation>
</comment>
<dbReference type="PANTHER" id="PTHR42713:SF3">
    <property type="entry name" value="TRANSCRIPTIONAL REGULATORY PROTEIN HPTR"/>
    <property type="match status" value="1"/>
</dbReference>
<dbReference type="InterPro" id="IPR018060">
    <property type="entry name" value="HTH_AraC"/>
</dbReference>
<accession>A0ABS4HX49</accession>
<dbReference type="Proteomes" id="UP001519344">
    <property type="component" value="Unassembled WGS sequence"/>
</dbReference>
<evidence type="ECO:0000259" key="10">
    <source>
        <dbReference type="PROSITE" id="PS50110"/>
    </source>
</evidence>
<evidence type="ECO:0000256" key="2">
    <source>
        <dbReference type="ARBA" id="ARBA00022490"/>
    </source>
</evidence>
<dbReference type="PROSITE" id="PS01124">
    <property type="entry name" value="HTH_ARAC_FAMILY_2"/>
    <property type="match status" value="1"/>
</dbReference>
<dbReference type="SMART" id="SM00448">
    <property type="entry name" value="REC"/>
    <property type="match status" value="1"/>
</dbReference>
<feature type="domain" description="Response regulatory" evidence="10">
    <location>
        <begin position="3"/>
        <end position="120"/>
    </location>
</feature>
<dbReference type="Gene3D" id="1.10.10.60">
    <property type="entry name" value="Homeodomain-like"/>
    <property type="match status" value="2"/>
</dbReference>
<evidence type="ECO:0000256" key="8">
    <source>
        <dbReference type="PROSITE-ProRule" id="PRU00169"/>
    </source>
</evidence>
<evidence type="ECO:0000313" key="12">
    <source>
        <dbReference type="Proteomes" id="UP001519344"/>
    </source>
</evidence>
<dbReference type="InterPro" id="IPR011006">
    <property type="entry name" value="CheY-like_superfamily"/>
</dbReference>
<proteinExistence type="predicted"/>
<organism evidence="11 12">
    <name type="scientific">Paenibacillus aceris</name>
    <dbReference type="NCBI Taxonomy" id="869555"/>
    <lineage>
        <taxon>Bacteria</taxon>
        <taxon>Bacillati</taxon>
        <taxon>Bacillota</taxon>
        <taxon>Bacilli</taxon>
        <taxon>Bacillales</taxon>
        <taxon>Paenibacillaceae</taxon>
        <taxon>Paenibacillus</taxon>
    </lineage>
</organism>
<comment type="caution">
    <text evidence="11">The sequence shown here is derived from an EMBL/GenBank/DDBJ whole genome shotgun (WGS) entry which is preliminary data.</text>
</comment>
<evidence type="ECO:0000256" key="1">
    <source>
        <dbReference type="ARBA" id="ARBA00004496"/>
    </source>
</evidence>
<dbReference type="SMART" id="SM00342">
    <property type="entry name" value="HTH_ARAC"/>
    <property type="match status" value="1"/>
</dbReference>
<sequence length="349" mass="40227">MIRTVIIEDEALIRKSLFKLVSESSLGFDIIGEGGNGVEGLELAKSAHPDLIITDIKMPQMNGLDLIKNVKSLGIHCEFIILSGYGDFSFAQEAIHYGVSDYLLKPIRPEQLMQTLHKVKLEVEKYQIDLNAYSEWLLYCTEEAKHIAHLIWNVNETEAMNAIDYFNKKWADSRGVNSQYKVRSIELLSRIYSCLYNDLGAKSLDYDNKLTILFEKNREEVQVLNKHFISTWLQTVRETRNYGAHLSIKQVIAFIENNYKNNELSLQMVADHVKLSVPYLSQVFKQSAGISFSQYLIQTRMEKAKQLLSDPDCKTCEIPEQIGYTDYPHFTKSFKKLFGISPREFRTKK</sequence>
<evidence type="ECO:0000256" key="4">
    <source>
        <dbReference type="ARBA" id="ARBA00023012"/>
    </source>
</evidence>
<reference evidence="11 12" key="1">
    <citation type="submission" date="2021-03" db="EMBL/GenBank/DDBJ databases">
        <title>Genomic Encyclopedia of Type Strains, Phase IV (KMG-IV): sequencing the most valuable type-strain genomes for metagenomic binning, comparative biology and taxonomic classification.</title>
        <authorList>
            <person name="Goeker M."/>
        </authorList>
    </citation>
    <scope>NUCLEOTIDE SEQUENCE [LARGE SCALE GENOMIC DNA]</scope>
    <source>
        <strain evidence="11 12">DSM 24950</strain>
    </source>
</reference>
<feature type="domain" description="HTH araC/xylS-type" evidence="9">
    <location>
        <begin position="249"/>
        <end position="348"/>
    </location>
</feature>
<feature type="modified residue" description="4-aspartylphosphate" evidence="8">
    <location>
        <position position="55"/>
    </location>
</feature>
<keyword evidence="2" id="KW-0963">Cytoplasm</keyword>
<dbReference type="PANTHER" id="PTHR42713">
    <property type="entry name" value="HISTIDINE KINASE-RELATED"/>
    <property type="match status" value="1"/>
</dbReference>
<dbReference type="InterPro" id="IPR051552">
    <property type="entry name" value="HptR"/>
</dbReference>
<protein>
    <submittedName>
        <fullName evidence="11">Two-component system response regulator YesN</fullName>
    </submittedName>
</protein>
<keyword evidence="4" id="KW-0902">Two-component regulatory system</keyword>
<dbReference type="InterPro" id="IPR009057">
    <property type="entry name" value="Homeodomain-like_sf"/>
</dbReference>
<keyword evidence="5" id="KW-0805">Transcription regulation</keyword>